<keyword evidence="9" id="KW-1185">Reference proteome</keyword>
<dbReference type="STRING" id="33114.A0A2G2WZ29"/>
<accession>A0A2G2WZ29</accession>
<dbReference type="InterPro" id="IPR017853">
    <property type="entry name" value="GH"/>
</dbReference>
<comment type="caution">
    <text evidence="8">The sequence shown here is derived from an EMBL/GenBank/DDBJ whole genome shotgun (WGS) entry which is preliminary data.</text>
</comment>
<evidence type="ECO:0000256" key="1">
    <source>
        <dbReference type="ARBA" id="ARBA00008773"/>
    </source>
</evidence>
<keyword evidence="2" id="KW-0732">Signal</keyword>
<evidence type="ECO:0000256" key="4">
    <source>
        <dbReference type="ARBA" id="ARBA00023157"/>
    </source>
</evidence>
<dbReference type="OrthoDB" id="888856at2759"/>
<proteinExistence type="inferred from homology"/>
<evidence type="ECO:0000256" key="3">
    <source>
        <dbReference type="ARBA" id="ARBA00022801"/>
    </source>
</evidence>
<protein>
    <recommendedName>
        <fullName evidence="7">X8 domain-containing protein</fullName>
    </recommendedName>
</protein>
<dbReference type="SUPFAM" id="SSF51445">
    <property type="entry name" value="(Trans)glycosidases"/>
    <property type="match status" value="1"/>
</dbReference>
<keyword evidence="3" id="KW-0378">Hydrolase</keyword>
<dbReference type="AlphaFoldDB" id="A0A2G2WZ29"/>
<dbReference type="EMBL" id="MLFT02000004">
    <property type="protein sequence ID" value="PHT50475.1"/>
    <property type="molecule type" value="Genomic_DNA"/>
</dbReference>
<dbReference type="SMART" id="SM00768">
    <property type="entry name" value="X8"/>
    <property type="match status" value="1"/>
</dbReference>
<evidence type="ECO:0000313" key="9">
    <source>
        <dbReference type="Proteomes" id="UP000224567"/>
    </source>
</evidence>
<dbReference type="PANTHER" id="PTHR32227">
    <property type="entry name" value="GLUCAN ENDO-1,3-BETA-GLUCOSIDASE BG1-RELATED-RELATED"/>
    <property type="match status" value="1"/>
</dbReference>
<reference evidence="8 9" key="1">
    <citation type="journal article" date="2017" name="Genome Biol.">
        <title>New reference genome sequences of hot pepper reveal the massive evolution of plant disease-resistance genes by retroduplication.</title>
        <authorList>
            <person name="Kim S."/>
            <person name="Park J."/>
            <person name="Yeom S.I."/>
            <person name="Kim Y.M."/>
            <person name="Seo E."/>
            <person name="Kim K.T."/>
            <person name="Kim M.S."/>
            <person name="Lee J.M."/>
            <person name="Cheong K."/>
            <person name="Shin H.S."/>
            <person name="Kim S.B."/>
            <person name="Han K."/>
            <person name="Lee J."/>
            <person name="Park M."/>
            <person name="Lee H.A."/>
            <person name="Lee H.Y."/>
            <person name="Lee Y."/>
            <person name="Oh S."/>
            <person name="Lee J.H."/>
            <person name="Choi E."/>
            <person name="Choi E."/>
            <person name="Lee S.E."/>
            <person name="Jeon J."/>
            <person name="Kim H."/>
            <person name="Choi G."/>
            <person name="Song H."/>
            <person name="Lee J."/>
            <person name="Lee S.C."/>
            <person name="Kwon J.K."/>
            <person name="Lee H.Y."/>
            <person name="Koo N."/>
            <person name="Hong Y."/>
            <person name="Kim R.W."/>
            <person name="Kang W.H."/>
            <person name="Huh J.H."/>
            <person name="Kang B.C."/>
            <person name="Yang T.J."/>
            <person name="Lee Y.H."/>
            <person name="Bennetzen J.L."/>
            <person name="Choi D."/>
        </authorList>
    </citation>
    <scope>NUCLEOTIDE SEQUENCE [LARGE SCALE GENOMIC DNA]</scope>
    <source>
        <strain evidence="9">cv. PBC81</strain>
    </source>
</reference>
<comment type="similarity">
    <text evidence="1 6">Belongs to the glycosyl hydrolase 17 family.</text>
</comment>
<dbReference type="GO" id="GO:0004553">
    <property type="term" value="F:hydrolase activity, hydrolyzing O-glycosyl compounds"/>
    <property type="evidence" value="ECO:0007669"/>
    <property type="project" value="InterPro"/>
</dbReference>
<evidence type="ECO:0000313" key="8">
    <source>
        <dbReference type="EMBL" id="PHT50475.1"/>
    </source>
</evidence>
<name>A0A2G2WZ29_CAPBA</name>
<organism evidence="8 9">
    <name type="scientific">Capsicum baccatum</name>
    <name type="common">Peruvian pepper</name>
    <dbReference type="NCBI Taxonomy" id="33114"/>
    <lineage>
        <taxon>Eukaryota</taxon>
        <taxon>Viridiplantae</taxon>
        <taxon>Streptophyta</taxon>
        <taxon>Embryophyta</taxon>
        <taxon>Tracheophyta</taxon>
        <taxon>Spermatophyta</taxon>
        <taxon>Magnoliopsida</taxon>
        <taxon>eudicotyledons</taxon>
        <taxon>Gunneridae</taxon>
        <taxon>Pentapetalae</taxon>
        <taxon>asterids</taxon>
        <taxon>lamiids</taxon>
        <taxon>Solanales</taxon>
        <taxon>Solanaceae</taxon>
        <taxon>Solanoideae</taxon>
        <taxon>Capsiceae</taxon>
        <taxon>Capsicum</taxon>
    </lineage>
</organism>
<dbReference type="Gene3D" id="3.20.20.80">
    <property type="entry name" value="Glycosidases"/>
    <property type="match status" value="1"/>
</dbReference>
<sequence length="470" mass="53968">MYRNISSLWIGLFMSVIFLCGPIQVGAFLGINWGRAAGQNFVPSMVVDLLLQNGITDMRIFQPSFHVLDAFADTNIGVTITLQVNFLKNVKRQKQIDNFIYERIKFYSDKGVKFRYVYVGNEPFIKTTNQNRLVNGDVNFLNMTRYALDIFNFTDIKVTTPHFLDCLINVTKPSEGDFREDIKEKMIEMVDFIDKNSGPFVLNIFPIHTVFRYGFDVEFAFFDNKSKFKVVDGNNTYNNLFTFVYDTLVSALTKAGHGNMDIVIGQIGWPTDGYISANEENAERFYRGLFQYMARKEGTPLRPNRDISMYLLSLTDETRNTLEYGAYMRHWGIYKLDGIPKYKIDFTMQDRDIKPSVAKGTVYMPKRWCVFDGRTDHNETIVLQDYKYACDDSDCSSFGAGASCDNLSFPQKVSYAYNMRYQMENQDQRKCNMIGGVITTVNPSTPDCEFPIEILTAEIVDGGNAVTKRY</sequence>
<dbReference type="InterPro" id="IPR012946">
    <property type="entry name" value="X8"/>
</dbReference>
<reference evidence="9" key="2">
    <citation type="journal article" date="2017" name="J. Anim. Genet.">
        <title>Multiple reference genome sequences of hot pepper reveal the massive evolution of plant disease resistance genes by retroduplication.</title>
        <authorList>
            <person name="Kim S."/>
            <person name="Park J."/>
            <person name="Yeom S.-I."/>
            <person name="Kim Y.-M."/>
            <person name="Seo E."/>
            <person name="Kim K.-T."/>
            <person name="Kim M.-S."/>
            <person name="Lee J.M."/>
            <person name="Cheong K."/>
            <person name="Shin H.-S."/>
            <person name="Kim S.-B."/>
            <person name="Han K."/>
            <person name="Lee J."/>
            <person name="Park M."/>
            <person name="Lee H.-A."/>
            <person name="Lee H.-Y."/>
            <person name="Lee Y."/>
            <person name="Oh S."/>
            <person name="Lee J.H."/>
            <person name="Choi E."/>
            <person name="Choi E."/>
            <person name="Lee S.E."/>
            <person name="Jeon J."/>
            <person name="Kim H."/>
            <person name="Choi G."/>
            <person name="Song H."/>
            <person name="Lee J."/>
            <person name="Lee S.-C."/>
            <person name="Kwon J.-K."/>
            <person name="Lee H.-Y."/>
            <person name="Koo N."/>
            <person name="Hong Y."/>
            <person name="Kim R.W."/>
            <person name="Kang W.-H."/>
            <person name="Huh J.H."/>
            <person name="Kang B.-C."/>
            <person name="Yang T.-J."/>
            <person name="Lee Y.-H."/>
            <person name="Bennetzen J.L."/>
            <person name="Choi D."/>
        </authorList>
    </citation>
    <scope>NUCLEOTIDE SEQUENCE [LARGE SCALE GENOMIC DNA]</scope>
    <source>
        <strain evidence="9">cv. PBC81</strain>
    </source>
</reference>
<dbReference type="Pfam" id="PF07983">
    <property type="entry name" value="X8"/>
    <property type="match status" value="1"/>
</dbReference>
<feature type="domain" description="X8" evidence="7">
    <location>
        <begin position="367"/>
        <end position="450"/>
    </location>
</feature>
<keyword evidence="5" id="KW-0326">Glycosidase</keyword>
<dbReference type="Proteomes" id="UP000224567">
    <property type="component" value="Unassembled WGS sequence"/>
</dbReference>
<dbReference type="InterPro" id="IPR000490">
    <property type="entry name" value="Glyco_hydro_17"/>
</dbReference>
<evidence type="ECO:0000256" key="6">
    <source>
        <dbReference type="RuleBase" id="RU004335"/>
    </source>
</evidence>
<gene>
    <name evidence="8" type="ORF">CQW23_10222</name>
</gene>
<evidence type="ECO:0000256" key="5">
    <source>
        <dbReference type="ARBA" id="ARBA00023295"/>
    </source>
</evidence>
<evidence type="ECO:0000256" key="2">
    <source>
        <dbReference type="ARBA" id="ARBA00022729"/>
    </source>
</evidence>
<dbReference type="GO" id="GO:0005975">
    <property type="term" value="P:carbohydrate metabolic process"/>
    <property type="evidence" value="ECO:0007669"/>
    <property type="project" value="InterPro"/>
</dbReference>
<keyword evidence="4" id="KW-1015">Disulfide bond</keyword>
<dbReference type="Pfam" id="PF00332">
    <property type="entry name" value="Glyco_hydro_17"/>
    <property type="match status" value="1"/>
</dbReference>
<dbReference type="InterPro" id="IPR044965">
    <property type="entry name" value="Glyco_hydro_17_plant"/>
</dbReference>
<evidence type="ECO:0000259" key="7">
    <source>
        <dbReference type="SMART" id="SM00768"/>
    </source>
</evidence>